<name>E0XV20_9GAMM</name>
<proteinExistence type="predicted"/>
<sequence>MSLANISVATQAPPSSTLLISLLSRSMMVITKRKSFFRQPGYIFILLLRFANARLFCVHLLG</sequence>
<protein>
    <submittedName>
        <fullName evidence="1">Uncharacterized protein</fullName>
    </submittedName>
</protein>
<reference evidence="1" key="1">
    <citation type="journal article" date="2011" name="Environ. Microbiol.">
        <title>Time-series analyses of Monterey Bay coastal microbial picoplankton using a 'genome proxy' microarray.</title>
        <authorList>
            <person name="Rich V.I."/>
            <person name="Pham V.D."/>
            <person name="Eppley J."/>
            <person name="Shi Y."/>
            <person name="DeLong E.F."/>
        </authorList>
    </citation>
    <scope>NUCLEOTIDE SEQUENCE</scope>
</reference>
<evidence type="ECO:0000313" key="1">
    <source>
        <dbReference type="EMBL" id="ADI18261.1"/>
    </source>
</evidence>
<organism evidence="1">
    <name type="scientific">uncultured Chromatiales bacterium HF0200_41F04</name>
    <dbReference type="NCBI Taxonomy" id="710740"/>
    <lineage>
        <taxon>Bacteria</taxon>
        <taxon>Pseudomonadati</taxon>
        <taxon>Pseudomonadota</taxon>
        <taxon>Gammaproteobacteria</taxon>
        <taxon>Chromatiales</taxon>
        <taxon>environmental samples</taxon>
    </lineage>
</organism>
<dbReference type="AlphaFoldDB" id="E0XV20"/>
<accession>E0XV20</accession>
<dbReference type="EMBL" id="GU474885">
    <property type="protein sequence ID" value="ADI18261.1"/>
    <property type="molecule type" value="Genomic_DNA"/>
</dbReference>